<evidence type="ECO:0000313" key="2">
    <source>
        <dbReference type="EMBL" id="BDB99813.1"/>
    </source>
</evidence>
<dbReference type="InterPro" id="IPR002716">
    <property type="entry name" value="PIN_dom"/>
</dbReference>
<dbReference type="PANTHER" id="PTHR38826">
    <property type="entry name" value="RIBONUCLEASE VAPC13"/>
    <property type="match status" value="1"/>
</dbReference>
<evidence type="ECO:0000313" key="3">
    <source>
        <dbReference type="Proteomes" id="UP001319921"/>
    </source>
</evidence>
<dbReference type="RefSeq" id="WP_345725197.1">
    <property type="nucleotide sequence ID" value="NZ_AP025226.1"/>
</dbReference>
<dbReference type="KEGG" id="scas:SACC_28300"/>
<sequence>MKNLLKGKRVYIDTNVFIYVALKNPEFYDACYKVLEMLVSNEFEGFGSDLVLLELFGSLSKINVQVAYEAVNSYLDFPITILKLNRDTFNYAREISRLSGVTYDSLHAALVAQNEVEVVVTEDVSDWGKIFKVWPKVEEKFNVKDLVIISPTRGKLT</sequence>
<dbReference type="Gene3D" id="3.40.50.1010">
    <property type="entry name" value="5'-nuclease"/>
    <property type="match status" value="1"/>
</dbReference>
<name>A0AAQ4CVI2_9CREN</name>
<organism evidence="2 3">
    <name type="scientific">Saccharolobus caldissimus</name>
    <dbReference type="NCBI Taxonomy" id="1702097"/>
    <lineage>
        <taxon>Archaea</taxon>
        <taxon>Thermoproteota</taxon>
        <taxon>Thermoprotei</taxon>
        <taxon>Sulfolobales</taxon>
        <taxon>Sulfolobaceae</taxon>
        <taxon>Saccharolobus</taxon>
    </lineage>
</organism>
<proteinExistence type="predicted"/>
<dbReference type="GeneID" id="68867557"/>
<dbReference type="InterPro" id="IPR052106">
    <property type="entry name" value="PINc/VapC_TA"/>
</dbReference>
<protein>
    <recommendedName>
        <fullName evidence="1">PIN domain-containing protein</fullName>
    </recommendedName>
</protein>
<dbReference type="Pfam" id="PF01850">
    <property type="entry name" value="PIN"/>
    <property type="match status" value="1"/>
</dbReference>
<evidence type="ECO:0000259" key="1">
    <source>
        <dbReference type="Pfam" id="PF01850"/>
    </source>
</evidence>
<dbReference type="EMBL" id="AP025226">
    <property type="protein sequence ID" value="BDB99813.1"/>
    <property type="molecule type" value="Genomic_DNA"/>
</dbReference>
<dbReference type="Proteomes" id="UP001319921">
    <property type="component" value="Chromosome"/>
</dbReference>
<reference evidence="2 3" key="1">
    <citation type="journal article" date="2022" name="Microbiol. Resour. Announc.">
        <title>Complete Genome Sequence of the Hyperthermophilic and Acidophilic Archaeon Saccharolobus caldissimus Strain HS-3T.</title>
        <authorList>
            <person name="Sakai H.D."/>
            <person name="Kurosawa N."/>
        </authorList>
    </citation>
    <scope>NUCLEOTIDE SEQUENCE [LARGE SCALE GENOMIC DNA]</scope>
    <source>
        <strain evidence="2 3">JCM32116</strain>
    </source>
</reference>
<dbReference type="SUPFAM" id="SSF88723">
    <property type="entry name" value="PIN domain-like"/>
    <property type="match status" value="1"/>
</dbReference>
<feature type="domain" description="PIN" evidence="1">
    <location>
        <begin position="10"/>
        <end position="123"/>
    </location>
</feature>
<dbReference type="InterPro" id="IPR029060">
    <property type="entry name" value="PIN-like_dom_sf"/>
</dbReference>
<keyword evidence="3" id="KW-1185">Reference proteome</keyword>
<dbReference type="AlphaFoldDB" id="A0AAQ4CVI2"/>
<accession>A0AAQ4CVI2</accession>
<dbReference type="PANTHER" id="PTHR38826:SF5">
    <property type="entry name" value="RIBONUCLEASE VAPC13"/>
    <property type="match status" value="1"/>
</dbReference>
<gene>
    <name evidence="2" type="ORF">SACC_28300</name>
</gene>